<dbReference type="AlphaFoldDB" id="A0A6I1FHE3"/>
<protein>
    <submittedName>
        <fullName evidence="3">Nickel ABC transporter, nickel/metallophore periplasmic binding protein</fullName>
    </submittedName>
</protein>
<sequence length="544" mass="61992">MVLKRSKLVTSLVGLLVLLTIFVTGCSNTTKDQENASAKDQTKVLTFSWAGDIGDLNPHTYFPNQWFSQAMVYEPLVYYGEGGELKPWLAESWDVSKDGKEYVFHLREDVTFSDGSPFNAAIVKKNFDTVLANAPQHEWMELINQIKSTEVVDESTFKLTLHKPYYPTLQELTYIRPLRFIGEAAFPDSQNTFKEGLKSPIGTGPWILSKYKKNEEAVFIRNEKYWGTKPEIDKVVVKVIPDGESRVLAFEKKEIDLIFGNGVISQDSFQFLKDSGIYETKLSEPTATRALLFNTNRETMKDLKLRAALQHAFNKQAVIDNIFYGTEKKADTLFAPNIPYTKINVKPYEYDAEKAKQLLDEAGWKRVKGKPFREKDGEILQLELLFISTDNIQKAIAEFIQGDFRKMGIDIKLISQEEETFWATAYEGGFDLLFTASWGVPFDPHAYLSAMTKTSENGSPDYKAQLGLPVKKEIDRKIKETLLSTDEAKRKMLYKDILTALHEQAVYLPISYQSNAAVYHKNISGVHFLPQEYEVPFTSIDINK</sequence>
<dbReference type="InterPro" id="IPR000914">
    <property type="entry name" value="SBP_5_dom"/>
</dbReference>
<dbReference type="EMBL" id="WEIO01000002">
    <property type="protein sequence ID" value="KAB7707827.1"/>
    <property type="molecule type" value="Genomic_DNA"/>
</dbReference>
<proteinExistence type="predicted"/>
<evidence type="ECO:0000259" key="2">
    <source>
        <dbReference type="Pfam" id="PF00496"/>
    </source>
</evidence>
<comment type="caution">
    <text evidence="3">The sequence shown here is derived from an EMBL/GenBank/DDBJ whole genome shotgun (WGS) entry which is preliminary data.</text>
</comment>
<dbReference type="Gene3D" id="3.10.105.10">
    <property type="entry name" value="Dipeptide-binding Protein, Domain 3"/>
    <property type="match status" value="1"/>
</dbReference>
<dbReference type="GO" id="GO:0030288">
    <property type="term" value="C:outer membrane-bounded periplasmic space"/>
    <property type="evidence" value="ECO:0007669"/>
    <property type="project" value="TreeGrafter"/>
</dbReference>
<dbReference type="GO" id="GO:0015675">
    <property type="term" value="P:nickel cation transport"/>
    <property type="evidence" value="ECO:0007669"/>
    <property type="project" value="InterPro"/>
</dbReference>
<keyword evidence="4" id="KW-1185">Reference proteome</keyword>
<dbReference type="PANTHER" id="PTHR30290:SF37">
    <property type="entry name" value="NICKEL-BINDING PERIPLASMIC PROTEIN"/>
    <property type="match status" value="1"/>
</dbReference>
<dbReference type="RefSeq" id="WP_152149814.1">
    <property type="nucleotide sequence ID" value="NZ_WEIO01000002.1"/>
</dbReference>
<dbReference type="GO" id="GO:0016151">
    <property type="term" value="F:nickel cation binding"/>
    <property type="evidence" value="ECO:0007669"/>
    <property type="project" value="InterPro"/>
</dbReference>
<dbReference type="Gene3D" id="3.40.190.10">
    <property type="entry name" value="Periplasmic binding protein-like II"/>
    <property type="match status" value="1"/>
</dbReference>
<dbReference type="GO" id="GO:0015833">
    <property type="term" value="P:peptide transport"/>
    <property type="evidence" value="ECO:0007669"/>
    <property type="project" value="TreeGrafter"/>
</dbReference>
<evidence type="ECO:0000313" key="3">
    <source>
        <dbReference type="EMBL" id="KAB7707827.1"/>
    </source>
</evidence>
<feature type="signal peptide" evidence="1">
    <location>
        <begin position="1"/>
        <end position="25"/>
    </location>
</feature>
<name>A0A6I1FHE3_9BACI</name>
<dbReference type="GO" id="GO:0020037">
    <property type="term" value="F:heme binding"/>
    <property type="evidence" value="ECO:0007669"/>
    <property type="project" value="InterPro"/>
</dbReference>
<dbReference type="SUPFAM" id="SSF53850">
    <property type="entry name" value="Periplasmic binding protein-like II"/>
    <property type="match status" value="1"/>
</dbReference>
<dbReference type="NCBIfam" id="TIGR02294">
    <property type="entry name" value="nickel_nikA"/>
    <property type="match status" value="1"/>
</dbReference>
<dbReference type="PIRSF" id="PIRSF002741">
    <property type="entry name" value="MppA"/>
    <property type="match status" value="1"/>
</dbReference>
<dbReference type="InterPro" id="IPR011980">
    <property type="entry name" value="CntA-like"/>
</dbReference>
<dbReference type="PROSITE" id="PS51257">
    <property type="entry name" value="PROKAR_LIPOPROTEIN"/>
    <property type="match status" value="1"/>
</dbReference>
<reference evidence="3 4" key="1">
    <citation type="submission" date="2019-10" db="EMBL/GenBank/DDBJ databases">
        <title>Bacillus aerolatum sp. nov., isolated from bioaerosol of sport playgrounds.</title>
        <authorList>
            <person name="Chen P."/>
            <person name="Zhang G."/>
        </authorList>
    </citation>
    <scope>NUCLEOTIDE SEQUENCE [LARGE SCALE GENOMIC DNA]</scope>
    <source>
        <strain evidence="3 4">CX253</strain>
    </source>
</reference>
<accession>A0A6I1FHE3</accession>
<keyword evidence="1" id="KW-0732">Signal</keyword>
<feature type="chain" id="PRO_5039056225" evidence="1">
    <location>
        <begin position="26"/>
        <end position="544"/>
    </location>
</feature>
<dbReference type="Proteomes" id="UP000429595">
    <property type="component" value="Unassembled WGS sequence"/>
</dbReference>
<gene>
    <name evidence="3" type="primary">nikA</name>
    <name evidence="3" type="ORF">F9802_03710</name>
</gene>
<feature type="domain" description="Solute-binding protein family 5" evidence="2">
    <location>
        <begin position="84"/>
        <end position="458"/>
    </location>
</feature>
<dbReference type="GO" id="GO:0043190">
    <property type="term" value="C:ATP-binding cassette (ABC) transporter complex"/>
    <property type="evidence" value="ECO:0007669"/>
    <property type="project" value="InterPro"/>
</dbReference>
<dbReference type="CDD" id="cd08489">
    <property type="entry name" value="PBP2_NikA"/>
    <property type="match status" value="1"/>
</dbReference>
<dbReference type="InterPro" id="IPR039424">
    <property type="entry name" value="SBP_5"/>
</dbReference>
<dbReference type="Pfam" id="PF00496">
    <property type="entry name" value="SBP_bac_5"/>
    <property type="match status" value="1"/>
</dbReference>
<dbReference type="PANTHER" id="PTHR30290">
    <property type="entry name" value="PERIPLASMIC BINDING COMPONENT OF ABC TRANSPORTER"/>
    <property type="match status" value="1"/>
</dbReference>
<dbReference type="GO" id="GO:1904680">
    <property type="term" value="F:peptide transmembrane transporter activity"/>
    <property type="evidence" value="ECO:0007669"/>
    <property type="project" value="TreeGrafter"/>
</dbReference>
<organism evidence="3 4">
    <name type="scientific">Bacillus aerolatus</name>
    <dbReference type="NCBI Taxonomy" id="2653354"/>
    <lineage>
        <taxon>Bacteria</taxon>
        <taxon>Bacillati</taxon>
        <taxon>Bacillota</taxon>
        <taxon>Bacilli</taxon>
        <taxon>Bacillales</taxon>
        <taxon>Bacillaceae</taxon>
        <taxon>Bacillus</taxon>
    </lineage>
</organism>
<dbReference type="InterPro" id="IPR030678">
    <property type="entry name" value="Peptide/Ni-bd"/>
</dbReference>
<evidence type="ECO:0000256" key="1">
    <source>
        <dbReference type="SAM" id="SignalP"/>
    </source>
</evidence>
<evidence type="ECO:0000313" key="4">
    <source>
        <dbReference type="Proteomes" id="UP000429595"/>
    </source>
</evidence>